<dbReference type="PANTHER" id="PTHR30265">
    <property type="entry name" value="RHO-INTERACTING TRANSCRIPTION TERMINATION FACTOR NUSG"/>
    <property type="match status" value="1"/>
</dbReference>
<evidence type="ECO:0000256" key="1">
    <source>
        <dbReference type="ARBA" id="ARBA00022814"/>
    </source>
</evidence>
<evidence type="ECO:0000259" key="4">
    <source>
        <dbReference type="Pfam" id="PF02357"/>
    </source>
</evidence>
<evidence type="ECO:0000313" key="6">
    <source>
        <dbReference type="Proteomes" id="UP000195386"/>
    </source>
</evidence>
<dbReference type="CDD" id="cd09895">
    <property type="entry name" value="NGN_SP_UpxY"/>
    <property type="match status" value="1"/>
</dbReference>
<proteinExistence type="predicted"/>
<dbReference type="RefSeq" id="WP_239419896.1">
    <property type="nucleotide sequence ID" value="NZ_CABIZW010000001.1"/>
</dbReference>
<feature type="domain" description="NusG-like N-terminal" evidence="4">
    <location>
        <begin position="28"/>
        <end position="125"/>
    </location>
</feature>
<dbReference type="SUPFAM" id="SSF82679">
    <property type="entry name" value="N-utilization substance G protein NusG, N-terminal domain"/>
    <property type="match status" value="1"/>
</dbReference>
<keyword evidence="2" id="KW-0805">Transcription regulation</keyword>
<dbReference type="InterPro" id="IPR043425">
    <property type="entry name" value="NusG-like"/>
</dbReference>
<comment type="caution">
    <text evidence="5">The sequence shown here is derived from an EMBL/GenBank/DDBJ whole genome shotgun (WGS) entry which is preliminary data.</text>
</comment>
<dbReference type="NCBIfam" id="NF033644">
    <property type="entry name" value="antiterm_UpxY"/>
    <property type="match status" value="1"/>
</dbReference>
<evidence type="ECO:0000313" key="5">
    <source>
        <dbReference type="EMBL" id="OUO01819.1"/>
    </source>
</evidence>
<organism evidence="5 6">
    <name type="scientific">Bacteroides clarus</name>
    <dbReference type="NCBI Taxonomy" id="626929"/>
    <lineage>
        <taxon>Bacteria</taxon>
        <taxon>Pseudomonadati</taxon>
        <taxon>Bacteroidota</taxon>
        <taxon>Bacteroidia</taxon>
        <taxon>Bacteroidales</taxon>
        <taxon>Bacteroidaceae</taxon>
        <taxon>Bacteroides</taxon>
    </lineage>
</organism>
<name>A0A1Y3YZD1_9BACE</name>
<dbReference type="GO" id="GO:0006354">
    <property type="term" value="P:DNA-templated transcription elongation"/>
    <property type="evidence" value="ECO:0007669"/>
    <property type="project" value="InterPro"/>
</dbReference>
<keyword evidence="3" id="KW-0804">Transcription</keyword>
<dbReference type="InterPro" id="IPR008991">
    <property type="entry name" value="Translation_prot_SH3-like_sf"/>
</dbReference>
<dbReference type="Proteomes" id="UP000195386">
    <property type="component" value="Unassembled WGS sequence"/>
</dbReference>
<gene>
    <name evidence="5" type="ORF">B5F97_06250</name>
</gene>
<keyword evidence="1" id="KW-0889">Transcription antitermination</keyword>
<reference evidence="6" key="1">
    <citation type="submission" date="2017-04" db="EMBL/GenBank/DDBJ databases">
        <title>Function of individual gut microbiota members based on whole genome sequencing of pure cultures obtained from chicken caecum.</title>
        <authorList>
            <person name="Medvecky M."/>
            <person name="Cejkova D."/>
            <person name="Polansky O."/>
            <person name="Karasova D."/>
            <person name="Kubasova T."/>
            <person name="Cizek A."/>
            <person name="Rychlik I."/>
        </authorList>
    </citation>
    <scope>NUCLEOTIDE SEQUENCE [LARGE SCALE GENOMIC DNA]</scope>
    <source>
        <strain evidence="6">An43</strain>
    </source>
</reference>
<protein>
    <submittedName>
        <fullName evidence="5">Transcriptional regulator</fullName>
    </submittedName>
</protein>
<sequence>MPRLSANKSSEIQCKPGRQLSTENDVDKCWFAIRVSYSRELALKAILDAENIENFIPMRYEYIMKSGKRVRKLLPAIHNLVFVYSTRKRIDALKDRLEPSMPIRFIMNREHCRPVVIPEAQMRSFILVAGNCDEAVLYVEPAELHLVKGQKVRITGGVFEGVIGEFVRIRHDRRVVVNIEGVMAVATTFIPPSLVEPIKE</sequence>
<dbReference type="AlphaFoldDB" id="A0A1Y3YZD1"/>
<dbReference type="PANTHER" id="PTHR30265:SF4">
    <property type="entry name" value="KOW MOTIF FAMILY PROTEIN, EXPRESSED"/>
    <property type="match status" value="1"/>
</dbReference>
<dbReference type="EMBL" id="NFII01000004">
    <property type="protein sequence ID" value="OUO01819.1"/>
    <property type="molecule type" value="Genomic_DNA"/>
</dbReference>
<dbReference type="InterPro" id="IPR036735">
    <property type="entry name" value="NGN_dom_sf"/>
</dbReference>
<dbReference type="SUPFAM" id="SSF50104">
    <property type="entry name" value="Translation proteins SH3-like domain"/>
    <property type="match status" value="1"/>
</dbReference>
<dbReference type="InterPro" id="IPR006645">
    <property type="entry name" value="NGN-like_dom"/>
</dbReference>
<dbReference type="Gene3D" id="3.30.70.940">
    <property type="entry name" value="NusG, N-terminal domain"/>
    <property type="match status" value="1"/>
</dbReference>
<dbReference type="Pfam" id="PF02357">
    <property type="entry name" value="NusG"/>
    <property type="match status" value="1"/>
</dbReference>
<dbReference type="GO" id="GO:0031564">
    <property type="term" value="P:transcription antitermination"/>
    <property type="evidence" value="ECO:0007669"/>
    <property type="project" value="UniProtKB-KW"/>
</dbReference>
<evidence type="ECO:0000256" key="3">
    <source>
        <dbReference type="ARBA" id="ARBA00023163"/>
    </source>
</evidence>
<accession>A0A1Y3YZD1</accession>
<evidence type="ECO:0000256" key="2">
    <source>
        <dbReference type="ARBA" id="ARBA00023015"/>
    </source>
</evidence>